<organism evidence="5 6">
    <name type="scientific">Megaselia scalaris</name>
    <name type="common">Humpbacked fly</name>
    <name type="synonym">Phora scalaris</name>
    <dbReference type="NCBI Taxonomy" id="36166"/>
    <lineage>
        <taxon>Eukaryota</taxon>
        <taxon>Metazoa</taxon>
        <taxon>Ecdysozoa</taxon>
        <taxon>Arthropoda</taxon>
        <taxon>Hexapoda</taxon>
        <taxon>Insecta</taxon>
        <taxon>Pterygota</taxon>
        <taxon>Neoptera</taxon>
        <taxon>Endopterygota</taxon>
        <taxon>Diptera</taxon>
        <taxon>Brachycera</taxon>
        <taxon>Muscomorpha</taxon>
        <taxon>Platypezoidea</taxon>
        <taxon>Phoridae</taxon>
        <taxon>Megaseliini</taxon>
        <taxon>Megaselia</taxon>
    </lineage>
</organism>
<comment type="cofactor">
    <cofactor evidence="1">
        <name>Zn(2+)</name>
        <dbReference type="ChEBI" id="CHEBI:29105"/>
    </cofactor>
</comment>
<reference evidence="6" key="1">
    <citation type="submission" date="2013-02" db="EMBL/GenBank/DDBJ databases">
        <authorList>
            <person name="Hughes D."/>
        </authorList>
    </citation>
    <scope>NUCLEOTIDE SEQUENCE</scope>
    <source>
        <strain>Durham</strain>
        <strain evidence="6">NC isolate 2 -- Noor lab</strain>
    </source>
</reference>
<accession>T1GVZ6</accession>
<dbReference type="GO" id="GO:0005615">
    <property type="term" value="C:extracellular space"/>
    <property type="evidence" value="ECO:0007669"/>
    <property type="project" value="TreeGrafter"/>
</dbReference>
<proteinExistence type="predicted"/>
<evidence type="ECO:0000256" key="3">
    <source>
        <dbReference type="ARBA" id="ARBA00022801"/>
    </source>
</evidence>
<evidence type="ECO:0000259" key="4">
    <source>
        <dbReference type="Pfam" id="PF00962"/>
    </source>
</evidence>
<keyword evidence="2" id="KW-0479">Metal-binding</keyword>
<dbReference type="InterPro" id="IPR001365">
    <property type="entry name" value="A_deaminase_dom"/>
</dbReference>
<dbReference type="HOGENOM" id="CLU_022829_0_0_1"/>
<dbReference type="Proteomes" id="UP000015102">
    <property type="component" value="Unassembled WGS sequence"/>
</dbReference>
<dbReference type="InterPro" id="IPR006330">
    <property type="entry name" value="Ado/ade_deaminase"/>
</dbReference>
<evidence type="ECO:0000256" key="1">
    <source>
        <dbReference type="ARBA" id="ARBA00001947"/>
    </source>
</evidence>
<dbReference type="Pfam" id="PF00962">
    <property type="entry name" value="A_deaminase"/>
    <property type="match status" value="1"/>
</dbReference>
<keyword evidence="6" id="KW-1185">Reference proteome</keyword>
<evidence type="ECO:0000256" key="2">
    <source>
        <dbReference type="ARBA" id="ARBA00022723"/>
    </source>
</evidence>
<dbReference type="GO" id="GO:0006154">
    <property type="term" value="P:adenosine catabolic process"/>
    <property type="evidence" value="ECO:0007669"/>
    <property type="project" value="TreeGrafter"/>
</dbReference>
<dbReference type="EnsemblMetazoa" id="MESCA007964-RA">
    <property type="protein sequence ID" value="MESCA007964-PA"/>
    <property type="gene ID" value="MESCA007964"/>
</dbReference>
<dbReference type="InterPro" id="IPR032466">
    <property type="entry name" value="Metal_Hydrolase"/>
</dbReference>
<keyword evidence="3" id="KW-0378">Hydrolase</keyword>
<dbReference type="GO" id="GO:0046103">
    <property type="term" value="P:inosine biosynthetic process"/>
    <property type="evidence" value="ECO:0007669"/>
    <property type="project" value="TreeGrafter"/>
</dbReference>
<dbReference type="SUPFAM" id="SSF51556">
    <property type="entry name" value="Metallo-dependent hydrolases"/>
    <property type="match status" value="1"/>
</dbReference>
<dbReference type="AlphaFoldDB" id="T1GVZ6"/>
<feature type="domain" description="Adenosine deaminase" evidence="4">
    <location>
        <begin position="9"/>
        <end position="174"/>
    </location>
</feature>
<dbReference type="EMBL" id="CAQQ02052432">
    <property type="status" value="NOT_ANNOTATED_CDS"/>
    <property type="molecule type" value="Genomic_DNA"/>
</dbReference>
<reference evidence="5" key="2">
    <citation type="submission" date="2015-06" db="UniProtKB">
        <authorList>
            <consortium name="EnsemblMetazoa"/>
        </authorList>
    </citation>
    <scope>IDENTIFICATION</scope>
</reference>
<dbReference type="Gene3D" id="3.20.20.140">
    <property type="entry name" value="Metal-dependent hydrolases"/>
    <property type="match status" value="1"/>
</dbReference>
<sequence>MLSKKYPIIIGFDLVNQEDEGYSLLEHAPNLLNKEIDYYFHAGETNWYGTTVDENLIDAVLLGAKRIGHGYALIKHPDIKEMVKKNDICIEVSPISNKMLKYVSDLRNHPVASLIAEDIPFVIASDDPSFFSTQPLSHDFYMTFVGISSAHSDLRFLKQLAINSIKYSGLYDKEAALKKWEMQWNRWIQIIVDQNFPKIVSPFIVPINDV</sequence>
<evidence type="ECO:0000313" key="5">
    <source>
        <dbReference type="EnsemblMetazoa" id="MESCA007964-PA"/>
    </source>
</evidence>
<dbReference type="STRING" id="36166.T1GVZ6"/>
<dbReference type="PANTHER" id="PTHR11409">
    <property type="entry name" value="ADENOSINE DEAMINASE"/>
    <property type="match status" value="1"/>
</dbReference>
<dbReference type="PANTHER" id="PTHR11409:SF39">
    <property type="entry name" value="ADENOSINE DEAMINASE 2"/>
    <property type="match status" value="1"/>
</dbReference>
<dbReference type="GO" id="GO:0004000">
    <property type="term" value="F:adenosine deaminase activity"/>
    <property type="evidence" value="ECO:0007669"/>
    <property type="project" value="TreeGrafter"/>
</dbReference>
<protein>
    <recommendedName>
        <fullName evidence="4">Adenosine deaminase domain-containing protein</fullName>
    </recommendedName>
</protein>
<name>T1GVZ6_MEGSC</name>
<dbReference type="GO" id="GO:0046872">
    <property type="term" value="F:metal ion binding"/>
    <property type="evidence" value="ECO:0007669"/>
    <property type="project" value="UniProtKB-KW"/>
</dbReference>
<evidence type="ECO:0000313" key="6">
    <source>
        <dbReference type="Proteomes" id="UP000015102"/>
    </source>
</evidence>